<sequence length="60" mass="6057">MSSVSSVMSLPRVVLEPVSIGVLGVAVAHSVAWGFAVAAVPVLAAGLWLLRGGRMRTLGG</sequence>
<keyword evidence="1" id="KW-1133">Transmembrane helix</keyword>
<organism evidence="2 3">
    <name type="scientific">Kineosporia corallincola</name>
    <dbReference type="NCBI Taxonomy" id="2835133"/>
    <lineage>
        <taxon>Bacteria</taxon>
        <taxon>Bacillati</taxon>
        <taxon>Actinomycetota</taxon>
        <taxon>Actinomycetes</taxon>
        <taxon>Kineosporiales</taxon>
        <taxon>Kineosporiaceae</taxon>
        <taxon>Kineosporia</taxon>
    </lineage>
</organism>
<keyword evidence="1" id="KW-0472">Membrane</keyword>
<proteinExistence type="predicted"/>
<protein>
    <submittedName>
        <fullName evidence="2">Uncharacterized protein</fullName>
    </submittedName>
</protein>
<keyword evidence="1" id="KW-0812">Transmembrane</keyword>
<feature type="transmembrane region" description="Helical" evidence="1">
    <location>
        <begin position="20"/>
        <end position="50"/>
    </location>
</feature>
<name>A0ABS5TBH2_9ACTN</name>
<evidence type="ECO:0000313" key="3">
    <source>
        <dbReference type="Proteomes" id="UP001197247"/>
    </source>
</evidence>
<keyword evidence="3" id="KW-1185">Reference proteome</keyword>
<gene>
    <name evidence="2" type="ORF">KIH74_04595</name>
</gene>
<dbReference type="EMBL" id="JAHBAY010000002">
    <property type="protein sequence ID" value="MBT0768188.1"/>
    <property type="molecule type" value="Genomic_DNA"/>
</dbReference>
<reference evidence="2 3" key="1">
    <citation type="submission" date="2021-05" db="EMBL/GenBank/DDBJ databases">
        <title>Kineosporia and Streptomyces sp. nov. two new marine actinobacteria isolated from Coral.</title>
        <authorList>
            <person name="Buangrab K."/>
            <person name="Sutthacheep M."/>
            <person name="Yeemin T."/>
            <person name="Harunari E."/>
            <person name="Igarashi Y."/>
            <person name="Kanchanasin P."/>
            <person name="Tanasupawat S."/>
            <person name="Phongsopitanun W."/>
        </authorList>
    </citation>
    <scope>NUCLEOTIDE SEQUENCE [LARGE SCALE GENOMIC DNA]</scope>
    <source>
        <strain evidence="2 3">J2-2</strain>
    </source>
</reference>
<evidence type="ECO:0000313" key="2">
    <source>
        <dbReference type="EMBL" id="MBT0768188.1"/>
    </source>
</evidence>
<comment type="caution">
    <text evidence="2">The sequence shown here is derived from an EMBL/GenBank/DDBJ whole genome shotgun (WGS) entry which is preliminary data.</text>
</comment>
<accession>A0ABS5TBH2</accession>
<dbReference type="RefSeq" id="WP_214154493.1">
    <property type="nucleotide sequence ID" value="NZ_JAHBAY010000002.1"/>
</dbReference>
<evidence type="ECO:0000256" key="1">
    <source>
        <dbReference type="SAM" id="Phobius"/>
    </source>
</evidence>
<dbReference type="Proteomes" id="UP001197247">
    <property type="component" value="Unassembled WGS sequence"/>
</dbReference>